<keyword evidence="1" id="KW-0053">Apoptosis</keyword>
<evidence type="ECO:0000313" key="3">
    <source>
        <dbReference type="EMBL" id="CAH3192840.1"/>
    </source>
</evidence>
<feature type="domain" description="DED" evidence="2">
    <location>
        <begin position="85"/>
        <end position="164"/>
    </location>
</feature>
<evidence type="ECO:0000313" key="4">
    <source>
        <dbReference type="Proteomes" id="UP001159427"/>
    </source>
</evidence>
<dbReference type="PANTHER" id="PTHR48169:SF7">
    <property type="entry name" value="CASPASE 10"/>
    <property type="match status" value="1"/>
</dbReference>
<dbReference type="EMBL" id="CALNXI010003307">
    <property type="protein sequence ID" value="CAH3192840.1"/>
    <property type="molecule type" value="Genomic_DNA"/>
</dbReference>
<protein>
    <recommendedName>
        <fullName evidence="2">DED domain-containing protein</fullName>
    </recommendedName>
</protein>
<dbReference type="PANTHER" id="PTHR48169">
    <property type="entry name" value="DED DOMAIN-CONTAINING PROTEIN"/>
    <property type="match status" value="1"/>
</dbReference>
<proteinExistence type="predicted"/>
<organism evidence="3 4">
    <name type="scientific">Porites evermanni</name>
    <dbReference type="NCBI Taxonomy" id="104178"/>
    <lineage>
        <taxon>Eukaryota</taxon>
        <taxon>Metazoa</taxon>
        <taxon>Cnidaria</taxon>
        <taxon>Anthozoa</taxon>
        <taxon>Hexacorallia</taxon>
        <taxon>Scleractinia</taxon>
        <taxon>Fungiina</taxon>
        <taxon>Poritidae</taxon>
        <taxon>Porites</taxon>
    </lineage>
</organism>
<feature type="domain" description="DED" evidence="2">
    <location>
        <begin position="1"/>
        <end position="78"/>
    </location>
</feature>
<feature type="non-terminal residue" evidence="3">
    <location>
        <position position="179"/>
    </location>
</feature>
<accession>A0ABN8SNK3</accession>
<comment type="caution">
    <text evidence="3">The sequence shown here is derived from an EMBL/GenBank/DDBJ whole genome shotgun (WGS) entry which is preliminary data.</text>
</comment>
<evidence type="ECO:0000259" key="2">
    <source>
        <dbReference type="PROSITE" id="PS50168"/>
    </source>
</evidence>
<dbReference type="InterPro" id="IPR011029">
    <property type="entry name" value="DEATH-like_dom_sf"/>
</dbReference>
<dbReference type="SUPFAM" id="SSF47986">
    <property type="entry name" value="DEATH domain"/>
    <property type="match status" value="2"/>
</dbReference>
<evidence type="ECO:0000256" key="1">
    <source>
        <dbReference type="ARBA" id="ARBA00022703"/>
    </source>
</evidence>
<gene>
    <name evidence="3" type="ORF">PEVE_00024703</name>
</gene>
<feature type="non-terminal residue" evidence="3">
    <location>
        <position position="1"/>
    </location>
</feature>
<name>A0ABN8SNK3_9CNID</name>
<dbReference type="Proteomes" id="UP001159427">
    <property type="component" value="Unassembled WGS sequence"/>
</dbReference>
<dbReference type="PROSITE" id="PS50168">
    <property type="entry name" value="DED"/>
    <property type="match status" value="2"/>
</dbReference>
<reference evidence="3 4" key="1">
    <citation type="submission" date="2022-05" db="EMBL/GenBank/DDBJ databases">
        <authorList>
            <consortium name="Genoscope - CEA"/>
            <person name="William W."/>
        </authorList>
    </citation>
    <scope>NUCLEOTIDE SEQUENCE [LARGE SCALE GENOMIC DNA]</scope>
</reference>
<dbReference type="Pfam" id="PF01335">
    <property type="entry name" value="DED"/>
    <property type="match status" value="2"/>
</dbReference>
<keyword evidence="4" id="KW-1185">Reference proteome</keyword>
<dbReference type="Gene3D" id="1.10.533.10">
    <property type="entry name" value="Death Domain, Fas"/>
    <property type="match status" value="2"/>
</dbReference>
<dbReference type="InterPro" id="IPR001875">
    <property type="entry name" value="DED_dom"/>
</dbReference>
<sequence length="179" mass="21130">NSLIFEIRERLDELNVGRKLHFMCRGKVAPRSEESMQAASSLITELEEKEFLGPDNLDLLKDLLKDVKDWAFLEEVEKFESKRKEYFDLLEQIIRALDELNDLERLVSICRGKIPRERQGNICDARSLFEELEINNCLGINRLGILKELLAQTGTDDLLLEVKEFDERRTWEDKFERRK</sequence>